<name>A0ABQ3H077_9NEIS</name>
<dbReference type="RefSeq" id="WP_189459926.1">
    <property type="nucleotide sequence ID" value="NZ_BMYO01000004.1"/>
</dbReference>
<dbReference type="SMART" id="SM01322">
    <property type="entry name" value="YaeQ"/>
    <property type="match status" value="1"/>
</dbReference>
<proteinExistence type="predicted"/>
<dbReference type="PANTHER" id="PTHR38784:SF1">
    <property type="entry name" value="SUCROSE PHOSPHORYLASE"/>
    <property type="match status" value="1"/>
</dbReference>
<organism evidence="1 2">
    <name type="scientific">Jeongeupia chitinilytica</name>
    <dbReference type="NCBI Taxonomy" id="1041641"/>
    <lineage>
        <taxon>Bacteria</taxon>
        <taxon>Pseudomonadati</taxon>
        <taxon>Pseudomonadota</taxon>
        <taxon>Betaproteobacteria</taxon>
        <taxon>Neisseriales</taxon>
        <taxon>Chitinibacteraceae</taxon>
        <taxon>Jeongeupia</taxon>
    </lineage>
</organism>
<keyword evidence="2" id="KW-1185">Reference proteome</keyword>
<sequence>MALKATIYKAELNIADMDRGYYETHALTVAQHPSETPERLMLRLVAFARHASETLAFGKGISDDEEPALWQKNLVDEIEVMIELGQPDEKRIRRAAQRAGEAWVYAYGGPRFADTWWAPMAGGFTRFDNLHVLAIDNDTLAALGAMAERTMRLQVTIQDGQLWLNDEKTTLLVEFDTLK</sequence>
<accession>A0ABQ3H077</accession>
<protein>
    <recommendedName>
        <fullName evidence="3">YaeQ family protein</fullName>
    </recommendedName>
</protein>
<evidence type="ECO:0000313" key="1">
    <source>
        <dbReference type="EMBL" id="GHD62094.1"/>
    </source>
</evidence>
<reference evidence="2" key="1">
    <citation type="journal article" date="2019" name="Int. J. Syst. Evol. Microbiol.">
        <title>The Global Catalogue of Microorganisms (GCM) 10K type strain sequencing project: providing services to taxonomists for standard genome sequencing and annotation.</title>
        <authorList>
            <consortium name="The Broad Institute Genomics Platform"/>
            <consortium name="The Broad Institute Genome Sequencing Center for Infectious Disease"/>
            <person name="Wu L."/>
            <person name="Ma J."/>
        </authorList>
    </citation>
    <scope>NUCLEOTIDE SEQUENCE [LARGE SCALE GENOMIC DNA]</scope>
    <source>
        <strain evidence="2">KCTC 23701</strain>
    </source>
</reference>
<dbReference type="SUPFAM" id="SSF52980">
    <property type="entry name" value="Restriction endonuclease-like"/>
    <property type="match status" value="1"/>
</dbReference>
<dbReference type="PIRSF" id="PIRSF011484">
    <property type="entry name" value="YaeQ"/>
    <property type="match status" value="1"/>
</dbReference>
<dbReference type="EMBL" id="BMYO01000004">
    <property type="protein sequence ID" value="GHD62094.1"/>
    <property type="molecule type" value="Genomic_DNA"/>
</dbReference>
<dbReference type="Pfam" id="PF07152">
    <property type="entry name" value="YaeQ"/>
    <property type="match status" value="1"/>
</dbReference>
<gene>
    <name evidence="1" type="ORF">GCM10007350_17520</name>
</gene>
<evidence type="ECO:0008006" key="3">
    <source>
        <dbReference type="Google" id="ProtNLM"/>
    </source>
</evidence>
<dbReference type="CDD" id="cd22368">
    <property type="entry name" value="YaeQ-like"/>
    <property type="match status" value="1"/>
</dbReference>
<dbReference type="InterPro" id="IPR011335">
    <property type="entry name" value="Restrct_endonuc-II-like"/>
</dbReference>
<dbReference type="Gene3D" id="3.10.640.10">
    <property type="entry name" value="Restriction endonuclease-like alpha-beta roll domain"/>
    <property type="match status" value="1"/>
</dbReference>
<evidence type="ECO:0000313" key="2">
    <source>
        <dbReference type="Proteomes" id="UP000604737"/>
    </source>
</evidence>
<comment type="caution">
    <text evidence="1">The sequence shown here is derived from an EMBL/GenBank/DDBJ whole genome shotgun (WGS) entry which is preliminary data.</text>
</comment>
<dbReference type="PANTHER" id="PTHR38784">
    <property type="entry name" value="SUCROSE PHOSPHORYLASE"/>
    <property type="match status" value="1"/>
</dbReference>
<dbReference type="Proteomes" id="UP000604737">
    <property type="component" value="Unassembled WGS sequence"/>
</dbReference>
<dbReference type="InterPro" id="IPR038590">
    <property type="entry name" value="YaeQ_sf"/>
</dbReference>
<dbReference type="InterPro" id="IPR009822">
    <property type="entry name" value="YaeQ"/>
</dbReference>